<dbReference type="PROSITE" id="PS51450">
    <property type="entry name" value="LRR"/>
    <property type="match status" value="1"/>
</dbReference>
<dbReference type="Gene3D" id="3.80.10.10">
    <property type="entry name" value="Ribonuclease Inhibitor"/>
    <property type="match status" value="1"/>
</dbReference>
<dbReference type="Proteomes" id="UP000095283">
    <property type="component" value="Unplaced"/>
</dbReference>
<evidence type="ECO:0000256" key="1">
    <source>
        <dbReference type="SAM" id="MobiDB-lite"/>
    </source>
</evidence>
<dbReference type="InterPro" id="IPR032675">
    <property type="entry name" value="LRR_dom_sf"/>
</dbReference>
<evidence type="ECO:0000313" key="2">
    <source>
        <dbReference type="Proteomes" id="UP000095283"/>
    </source>
</evidence>
<dbReference type="GO" id="GO:0016477">
    <property type="term" value="P:cell migration"/>
    <property type="evidence" value="ECO:0007669"/>
    <property type="project" value="TreeGrafter"/>
</dbReference>
<name>A0A1I7XP60_HETBA</name>
<dbReference type="SUPFAM" id="SSF52047">
    <property type="entry name" value="RNI-like"/>
    <property type="match status" value="1"/>
</dbReference>
<dbReference type="InterPro" id="IPR001611">
    <property type="entry name" value="Leu-rich_rpt"/>
</dbReference>
<dbReference type="SMART" id="SM00368">
    <property type="entry name" value="LRR_RI"/>
    <property type="match status" value="3"/>
</dbReference>
<dbReference type="PANTHER" id="PTHR24112:SF66">
    <property type="entry name" value="LEUCINE-RICH REPEAT, ISOFORM F"/>
    <property type="match status" value="1"/>
</dbReference>
<dbReference type="Pfam" id="PF13516">
    <property type="entry name" value="LRR_6"/>
    <property type="match status" value="1"/>
</dbReference>
<dbReference type="AlphaFoldDB" id="A0A1I7XP60"/>
<dbReference type="GO" id="GO:0005886">
    <property type="term" value="C:plasma membrane"/>
    <property type="evidence" value="ECO:0007669"/>
    <property type="project" value="TreeGrafter"/>
</dbReference>
<dbReference type="PANTHER" id="PTHR24112">
    <property type="entry name" value="LEUCINE-RICH REPEAT, ISOFORM F-RELATED"/>
    <property type="match status" value="1"/>
</dbReference>
<protein>
    <submittedName>
        <fullName evidence="3">Carm_PH domain-containing protein</fullName>
    </submittedName>
</protein>
<accession>A0A1I7XP60</accession>
<reference evidence="3" key="1">
    <citation type="submission" date="2016-11" db="UniProtKB">
        <authorList>
            <consortium name="WormBaseParasite"/>
        </authorList>
    </citation>
    <scope>IDENTIFICATION</scope>
</reference>
<sequence length="683" mass="75785">MAGDVTPRACHSFRRTYAALCDFYDQPYREEDVEKIYTINKIKMLRVEDFSHLLPKDFITLFASALQNNNLLPIESIDLSRNVLDDKKGFTVLSSILPRITSLRSVNMSECGLADKCMQLFCAGIYSGLTASKTNGSSLTYLNLASNPIKEDVSSLVNLVSLCTSLRVLDLSDTAFPLDKLWPALKYGGLQIERLMLGGCLCGKKPSESAQVKHQLSVVTVTGLSFFILKIHIVSVKFQSVKEFFSMAVNLTHISFANTSLPPELMKAMLLGLASNQQLKPFELDLDGTCEKGSAAVLEACLGGVRFSSISLRDNNLEAEMQGVVHALCSVSTLRKVNLGGANLAVLRRSSKQVHGNIINKILLDIVKLYADDSALEELILSDARLGAHLSVLLNTLGAASTLRVLDISSNEMSNFGARILSKALQLNVSLRTVIIDNNHIGADGFSDLATAVSICWIKAIWMSLNKLRMNCQQQKTKYFLRELRSIYMNIFAVNFELSYSFISDWRWQELCERSELALRSVANCVSCTPLDESPNHPSPRMVKRLFFNLYYFSCFIPFKIVNLYSLFQSLSNRLVFRPAMLPDAALLSSVQLRPALDRASSPKSDPFPSNLGSPTINRIDRETESPPPLPHRNRSGNPIPPMLPPKPAPRNALPTMAPVLDESDENANSRRSVADMARIFNR</sequence>
<keyword evidence="2" id="KW-1185">Reference proteome</keyword>
<organism evidence="2 3">
    <name type="scientific">Heterorhabditis bacteriophora</name>
    <name type="common">Entomopathogenic nematode worm</name>
    <dbReference type="NCBI Taxonomy" id="37862"/>
    <lineage>
        <taxon>Eukaryota</taxon>
        <taxon>Metazoa</taxon>
        <taxon>Ecdysozoa</taxon>
        <taxon>Nematoda</taxon>
        <taxon>Chromadorea</taxon>
        <taxon>Rhabditida</taxon>
        <taxon>Rhabditina</taxon>
        <taxon>Rhabditomorpha</taxon>
        <taxon>Strongyloidea</taxon>
        <taxon>Heterorhabditidae</taxon>
        <taxon>Heterorhabditis</taxon>
    </lineage>
</organism>
<dbReference type="GO" id="GO:0034315">
    <property type="term" value="P:regulation of Arp2/3 complex-mediated actin nucleation"/>
    <property type="evidence" value="ECO:0007669"/>
    <property type="project" value="TreeGrafter"/>
</dbReference>
<feature type="compositionally biased region" description="Pro residues" evidence="1">
    <location>
        <begin position="639"/>
        <end position="649"/>
    </location>
</feature>
<dbReference type="InterPro" id="IPR051279">
    <property type="entry name" value="PP1-Reg/Actin-Interact_Protein"/>
</dbReference>
<dbReference type="GO" id="GO:0030027">
    <property type="term" value="C:lamellipodium"/>
    <property type="evidence" value="ECO:0007669"/>
    <property type="project" value="TreeGrafter"/>
</dbReference>
<proteinExistence type="predicted"/>
<dbReference type="WBParaSite" id="Hba_19526">
    <property type="protein sequence ID" value="Hba_19526"/>
    <property type="gene ID" value="Hba_19526"/>
</dbReference>
<evidence type="ECO:0000313" key="3">
    <source>
        <dbReference type="WBParaSite" id="Hba_19526"/>
    </source>
</evidence>
<feature type="region of interest" description="Disordered" evidence="1">
    <location>
        <begin position="598"/>
        <end position="683"/>
    </location>
</feature>